<protein>
    <submittedName>
        <fullName evidence="1">Uncharacterized protein</fullName>
    </submittedName>
</protein>
<organism evidence="1 2">
    <name type="scientific">Clostridium tagluense</name>
    <dbReference type="NCBI Taxonomy" id="360422"/>
    <lineage>
        <taxon>Bacteria</taxon>
        <taxon>Bacillati</taxon>
        <taxon>Bacillota</taxon>
        <taxon>Clostridia</taxon>
        <taxon>Eubacteriales</taxon>
        <taxon>Clostridiaceae</taxon>
        <taxon>Clostridium</taxon>
    </lineage>
</organism>
<gene>
    <name evidence="1" type="ORF">Ctaglu_08550</name>
</gene>
<keyword evidence="2" id="KW-1185">Reference proteome</keyword>
<reference evidence="1 2" key="1">
    <citation type="submission" date="2018-11" db="EMBL/GenBank/DDBJ databases">
        <title>Genome sequencing and assembly of Clostridium tagluense strain A121.</title>
        <authorList>
            <person name="Murakami T."/>
            <person name="Segawa T."/>
            <person name="Shcherbakova V.A."/>
            <person name="Mori H."/>
            <person name="Yoshimura Y."/>
        </authorList>
    </citation>
    <scope>NUCLEOTIDE SEQUENCE [LARGE SCALE GENOMIC DNA]</scope>
    <source>
        <strain evidence="1 2">A121</strain>
    </source>
</reference>
<comment type="caution">
    <text evidence="1">The sequence shown here is derived from an EMBL/GenBank/DDBJ whole genome shotgun (WGS) entry which is preliminary data.</text>
</comment>
<dbReference type="OrthoDB" id="1925115at2"/>
<dbReference type="RefSeq" id="WP_124998450.1">
    <property type="nucleotide sequence ID" value="NZ_BHYK01000004.1"/>
</dbReference>
<evidence type="ECO:0000313" key="1">
    <source>
        <dbReference type="EMBL" id="GCD09232.1"/>
    </source>
</evidence>
<evidence type="ECO:0000313" key="2">
    <source>
        <dbReference type="Proteomes" id="UP000287872"/>
    </source>
</evidence>
<dbReference type="Proteomes" id="UP000287872">
    <property type="component" value="Unassembled WGS sequence"/>
</dbReference>
<sequence>MIIFLFSVLLICFGIYYSIMNQKLSTQKTQLKIISRQNREFKSKIESARSAEGPIIIKYKAPLFKSGTTKEVCSLYLSPLENSLVLSNLVKITPVEIQDCADIFDISWYEVSIKSQTNINNKGWIKKDSIITQDDTVNNQEDTVT</sequence>
<dbReference type="AlphaFoldDB" id="A0A401UID8"/>
<dbReference type="EMBL" id="BHYK01000004">
    <property type="protein sequence ID" value="GCD09232.1"/>
    <property type="molecule type" value="Genomic_DNA"/>
</dbReference>
<name>A0A401UID8_9CLOT</name>
<proteinExistence type="predicted"/>
<accession>A0A401UID8</accession>